<reference evidence="1 10" key="2">
    <citation type="journal article" date="2019" name="Nat. Med.">
        <title>A library of human gut bacterial isolates paired with longitudinal multiomics data enables mechanistic microbiome research.</title>
        <authorList>
            <person name="Poyet M."/>
            <person name="Groussin M."/>
            <person name="Gibbons S.M."/>
            <person name="Avila-Pacheco J."/>
            <person name="Jiang X."/>
            <person name="Kearney S.M."/>
            <person name="Perrotta A.R."/>
            <person name="Berdy B."/>
            <person name="Zhao S."/>
            <person name="Lieberman T.D."/>
            <person name="Swanson P.K."/>
            <person name="Smith M."/>
            <person name="Roesemann S."/>
            <person name="Alexander J.E."/>
            <person name="Rich S.A."/>
            <person name="Livny J."/>
            <person name="Vlamakis H."/>
            <person name="Clish C."/>
            <person name="Bullock K."/>
            <person name="Deik A."/>
            <person name="Scott J."/>
            <person name="Pierce K.A."/>
            <person name="Xavier R.J."/>
            <person name="Alm E.J."/>
        </authorList>
    </citation>
    <scope>NUCLEOTIDE SEQUENCE [LARGE SCALE GENOMIC DNA]</scope>
    <source>
        <strain evidence="1 10">BIOML-A11</strain>
    </source>
</reference>
<dbReference type="InterPro" id="IPR035897">
    <property type="entry name" value="Toll_tir_struct_dom_sf"/>
</dbReference>
<evidence type="ECO:0000313" key="1">
    <source>
        <dbReference type="EMBL" id="MSC61275.1"/>
    </source>
</evidence>
<dbReference type="Proteomes" id="UP000261052">
    <property type="component" value="Unassembled WGS sequence"/>
</dbReference>
<dbReference type="AlphaFoldDB" id="A0A3E4Y5M1"/>
<dbReference type="Proteomes" id="UP000260717">
    <property type="component" value="Unassembled WGS sequence"/>
</dbReference>
<evidence type="ECO:0000313" key="4">
    <source>
        <dbReference type="EMBL" id="RGM68806.1"/>
    </source>
</evidence>
<evidence type="ECO:0000313" key="2">
    <source>
        <dbReference type="EMBL" id="RGK43149.1"/>
    </source>
</evidence>
<dbReference type="Proteomes" id="UP000479563">
    <property type="component" value="Unassembled WGS sequence"/>
</dbReference>
<evidence type="ECO:0000313" key="9">
    <source>
        <dbReference type="Proteomes" id="UP000285209"/>
    </source>
</evidence>
<dbReference type="Gene3D" id="3.40.50.10140">
    <property type="entry name" value="Toll/interleukin-1 receptor homology (TIR) domain"/>
    <property type="match status" value="1"/>
</dbReference>
<dbReference type="EMBL" id="QSTP01000018">
    <property type="protein sequence ID" value="RGM68806.1"/>
    <property type="molecule type" value="Genomic_DNA"/>
</dbReference>
<dbReference type="Proteomes" id="UP000260758">
    <property type="component" value="Unassembled WGS sequence"/>
</dbReference>
<accession>A0A3E4Y5M1</accession>
<dbReference type="EMBL" id="QSTI01000028">
    <property type="protein sequence ID" value="RGM45053.1"/>
    <property type="molecule type" value="Genomic_DNA"/>
</dbReference>
<gene>
    <name evidence="5" type="ORF">DXA03_09270</name>
    <name evidence="4" type="ORF">DXB99_13810</name>
    <name evidence="3" type="ORF">DXC13_13365</name>
    <name evidence="2" type="ORF">DXD13_07840</name>
    <name evidence="1" type="ORF">GKE07_13950</name>
</gene>
<sequence length="342" mass="40109">MIIRKYGSCIIHMNQSIFQRLNNYLSNLMLRQCENLSDDILEKMLQVDKYEINKLVDTLHNEHVLRYKWTFKCPHCNNLNTVFEDDKEENTCQFCSQGIDVCELKRGARIQYMVDRSDFEEYLKERDDTYSDSGGKKTNSYKVVPMKNPIVQNDRSCDGGPHNMEEQQKETRLFISHSSLDKEYVKAFVELLEDMGMTENTIFCSSCEGYNISWGKDIYGYLAKEFKNDRKNLMVLFMLSDNYYKSPACLNEMGATWILKKDYRSILLPGFEYEDIDGAINAQQIGIKLDDANLNMQLNEIKRQFSDIFNLAHLSDNKWDRVRESFIKKITDIRNSKNKAAE</sequence>
<proteinExistence type="predicted"/>
<name>A0A3E4Y5M1_9FIRM</name>
<evidence type="ECO:0000313" key="6">
    <source>
        <dbReference type="Proteomes" id="UP000260717"/>
    </source>
</evidence>
<dbReference type="EMBL" id="QSDV01000015">
    <property type="protein sequence ID" value="RGZ17734.1"/>
    <property type="molecule type" value="Genomic_DNA"/>
</dbReference>
<evidence type="ECO:0000313" key="8">
    <source>
        <dbReference type="Proteomes" id="UP000261052"/>
    </source>
</evidence>
<evidence type="ECO:0000313" key="3">
    <source>
        <dbReference type="EMBL" id="RGM45053.1"/>
    </source>
</evidence>
<protein>
    <submittedName>
        <fullName evidence="4">TIR domain-containing protein</fullName>
    </submittedName>
</protein>
<evidence type="ECO:0000313" key="10">
    <source>
        <dbReference type="Proteomes" id="UP000479563"/>
    </source>
</evidence>
<evidence type="ECO:0000313" key="5">
    <source>
        <dbReference type="EMBL" id="RGZ17734.1"/>
    </source>
</evidence>
<evidence type="ECO:0000313" key="7">
    <source>
        <dbReference type="Proteomes" id="UP000260758"/>
    </source>
</evidence>
<reference evidence="6 7" key="1">
    <citation type="submission" date="2018-08" db="EMBL/GenBank/DDBJ databases">
        <title>A genome reference for cultivated species of the human gut microbiota.</title>
        <authorList>
            <person name="Zou Y."/>
            <person name="Xue W."/>
            <person name="Luo G."/>
        </authorList>
    </citation>
    <scope>NUCLEOTIDE SEQUENCE [LARGE SCALE GENOMIC DNA]</scope>
    <source>
        <strain evidence="5 9">AM54-25XD</strain>
        <strain evidence="4 7">OM07-13</strain>
        <strain evidence="3 6">OM08-12AT</strain>
        <strain evidence="2 8">TF11-15AC</strain>
    </source>
</reference>
<dbReference type="EMBL" id="QSQP01000008">
    <property type="protein sequence ID" value="RGK43149.1"/>
    <property type="molecule type" value="Genomic_DNA"/>
</dbReference>
<dbReference type="Proteomes" id="UP000285209">
    <property type="component" value="Unassembled WGS sequence"/>
</dbReference>
<dbReference type="EMBL" id="WKQP01000029">
    <property type="protein sequence ID" value="MSC61275.1"/>
    <property type="molecule type" value="Genomic_DNA"/>
</dbReference>
<organism evidence="4 7">
    <name type="scientific">Agathobacter rectalis</name>
    <dbReference type="NCBI Taxonomy" id="39491"/>
    <lineage>
        <taxon>Bacteria</taxon>
        <taxon>Bacillati</taxon>
        <taxon>Bacillota</taxon>
        <taxon>Clostridia</taxon>
        <taxon>Lachnospirales</taxon>
        <taxon>Lachnospiraceae</taxon>
        <taxon>Agathobacter</taxon>
    </lineage>
</organism>
<dbReference type="SUPFAM" id="SSF52200">
    <property type="entry name" value="Toll/Interleukin receptor TIR domain"/>
    <property type="match status" value="1"/>
</dbReference>
<comment type="caution">
    <text evidence="4">The sequence shown here is derived from an EMBL/GenBank/DDBJ whole genome shotgun (WGS) entry which is preliminary data.</text>
</comment>